<keyword evidence="2" id="KW-1185">Reference proteome</keyword>
<dbReference type="InterPro" id="IPR050580">
    <property type="entry name" value="2H_phosphoesterase_YjcG-like"/>
</dbReference>
<dbReference type="SUPFAM" id="SSF55144">
    <property type="entry name" value="LigT-like"/>
    <property type="match status" value="1"/>
</dbReference>
<proteinExistence type="predicted"/>
<protein>
    <submittedName>
        <fullName evidence="1">2'-5' RNA ligase family protein</fullName>
    </submittedName>
</protein>
<name>A0A4R4DXP1_9BACT</name>
<dbReference type="PANTHER" id="PTHR40037">
    <property type="entry name" value="PHOSPHOESTERASE YJCG-RELATED"/>
    <property type="match status" value="1"/>
</dbReference>
<comment type="caution">
    <text evidence="1">The sequence shown here is derived from an EMBL/GenBank/DDBJ whole genome shotgun (WGS) entry which is preliminary data.</text>
</comment>
<sequence length="183" mass="21099">MQLYYMALVLPEALNQEIVLFKEWMRDRFGCRVGLRSPAHITILPPYWMPPALEAGLRSDLESFAGTLAPFPVRTNGFSSFKNRTLFIDVLVDEPLRQLKEACDASFTNRPPYGLIREQRPFHPHITIATRDIPAGAFNEAWAHFRNKRFDEGWTAAALSLLRHNGRVWEVVFAAPFRDLDRE</sequence>
<dbReference type="OrthoDB" id="1951600at2"/>
<dbReference type="InterPro" id="IPR009097">
    <property type="entry name" value="Cyclic_Pdiesterase"/>
</dbReference>
<evidence type="ECO:0000313" key="2">
    <source>
        <dbReference type="Proteomes" id="UP000295164"/>
    </source>
</evidence>
<dbReference type="Pfam" id="PF13563">
    <property type="entry name" value="2_5_RNA_ligase2"/>
    <property type="match status" value="1"/>
</dbReference>
<dbReference type="Gene3D" id="3.90.1140.10">
    <property type="entry name" value="Cyclic phosphodiesterase"/>
    <property type="match status" value="1"/>
</dbReference>
<dbReference type="PANTHER" id="PTHR40037:SF1">
    <property type="entry name" value="PHOSPHOESTERASE SAOUHSC_00951-RELATED"/>
    <property type="match status" value="1"/>
</dbReference>
<organism evidence="1 2">
    <name type="scientific">Flaviaesturariibacter aridisoli</name>
    <dbReference type="NCBI Taxonomy" id="2545761"/>
    <lineage>
        <taxon>Bacteria</taxon>
        <taxon>Pseudomonadati</taxon>
        <taxon>Bacteroidota</taxon>
        <taxon>Chitinophagia</taxon>
        <taxon>Chitinophagales</taxon>
        <taxon>Chitinophagaceae</taxon>
        <taxon>Flaviaestuariibacter</taxon>
    </lineage>
</organism>
<accession>A0A4R4DXP1</accession>
<dbReference type="GO" id="GO:0016874">
    <property type="term" value="F:ligase activity"/>
    <property type="evidence" value="ECO:0007669"/>
    <property type="project" value="UniProtKB-KW"/>
</dbReference>
<keyword evidence="1" id="KW-0436">Ligase</keyword>
<evidence type="ECO:0000313" key="1">
    <source>
        <dbReference type="EMBL" id="TCZ67922.1"/>
    </source>
</evidence>
<dbReference type="RefSeq" id="WP_131853205.1">
    <property type="nucleotide sequence ID" value="NZ_SKFH01000031.1"/>
</dbReference>
<dbReference type="EMBL" id="SKFH01000031">
    <property type="protein sequence ID" value="TCZ67922.1"/>
    <property type="molecule type" value="Genomic_DNA"/>
</dbReference>
<dbReference type="Proteomes" id="UP000295164">
    <property type="component" value="Unassembled WGS sequence"/>
</dbReference>
<dbReference type="AlphaFoldDB" id="A0A4R4DXP1"/>
<reference evidence="1 2" key="1">
    <citation type="submission" date="2019-03" db="EMBL/GenBank/DDBJ databases">
        <authorList>
            <person name="Kim M.K.M."/>
        </authorList>
    </citation>
    <scope>NUCLEOTIDE SEQUENCE [LARGE SCALE GENOMIC DNA]</scope>
    <source>
        <strain evidence="1 2">17J68-15</strain>
    </source>
</reference>
<gene>
    <name evidence="1" type="ORF">E0486_14950</name>
</gene>